<dbReference type="AlphaFoldDB" id="A0A4D7JGJ7"/>
<dbReference type="CDD" id="cd07067">
    <property type="entry name" value="HP_PGM_like"/>
    <property type="match status" value="1"/>
</dbReference>
<keyword evidence="2" id="KW-1185">Reference proteome</keyword>
<sequence>MKLKRCFFLIITFMFFISCIEKTDDSGQFSDKPEVEPTIIFLTRHAEKDTLNKDPELSKIGIKRVKTLTSMLKNIEFDAIYSTDYKRTIQTVKPLADLNSLVIMQYEPSPSNENFSAKLKEDEKGNTILVSGHSNTIPFLINELIGEDRFQQFEDDQYGDLFMVLLDGEKVKILQYYIPVVTDFKDSTFQNYN</sequence>
<dbReference type="Pfam" id="PF00300">
    <property type="entry name" value="His_Phos_1"/>
    <property type="match status" value="1"/>
</dbReference>
<accession>A0A4D7JGJ7</accession>
<dbReference type="InterPro" id="IPR029033">
    <property type="entry name" value="His_PPase_superfam"/>
</dbReference>
<dbReference type="InterPro" id="IPR013078">
    <property type="entry name" value="His_Pase_superF_clade-1"/>
</dbReference>
<reference evidence="1 2" key="1">
    <citation type="submission" date="2018-04" db="EMBL/GenBank/DDBJ databases">
        <title>Complete genome uncultured novel isolate.</title>
        <authorList>
            <person name="Merlino G."/>
        </authorList>
    </citation>
    <scope>NUCLEOTIDE SEQUENCE [LARGE SCALE GENOMIC DNA]</scope>
    <source>
        <strain evidence="2">R1DC9</strain>
    </source>
</reference>
<dbReference type="PROSITE" id="PS51257">
    <property type="entry name" value="PROKAR_LIPOPROTEIN"/>
    <property type="match status" value="1"/>
</dbReference>
<evidence type="ECO:0008006" key="3">
    <source>
        <dbReference type="Google" id="ProtNLM"/>
    </source>
</evidence>
<evidence type="ECO:0000313" key="2">
    <source>
        <dbReference type="Proteomes" id="UP000298616"/>
    </source>
</evidence>
<dbReference type="OrthoDB" id="3296006at2"/>
<dbReference type="RefSeq" id="WP_137089815.1">
    <property type="nucleotide sequence ID" value="NZ_CP028923.1"/>
</dbReference>
<dbReference type="SUPFAM" id="SSF53254">
    <property type="entry name" value="Phosphoglycerate mutase-like"/>
    <property type="match status" value="1"/>
</dbReference>
<dbReference type="Proteomes" id="UP000298616">
    <property type="component" value="Chromosome"/>
</dbReference>
<dbReference type="EMBL" id="CP028923">
    <property type="protein sequence ID" value="QCK14223.1"/>
    <property type="molecule type" value="Genomic_DNA"/>
</dbReference>
<proteinExistence type="predicted"/>
<evidence type="ECO:0000313" key="1">
    <source>
        <dbReference type="EMBL" id="QCK14223.1"/>
    </source>
</evidence>
<organism evidence="1 2">
    <name type="scientific">Mangrovivirga cuniculi</name>
    <dbReference type="NCBI Taxonomy" id="2715131"/>
    <lineage>
        <taxon>Bacteria</taxon>
        <taxon>Pseudomonadati</taxon>
        <taxon>Bacteroidota</taxon>
        <taxon>Cytophagia</taxon>
        <taxon>Cytophagales</taxon>
        <taxon>Mangrovivirgaceae</taxon>
        <taxon>Mangrovivirga</taxon>
    </lineage>
</organism>
<protein>
    <recommendedName>
        <fullName evidence="3">Histidine phosphatase family protein</fullName>
    </recommendedName>
</protein>
<dbReference type="KEGG" id="fpf:DCC35_05415"/>
<dbReference type="Gene3D" id="3.40.50.1240">
    <property type="entry name" value="Phosphoglycerate mutase-like"/>
    <property type="match status" value="1"/>
</dbReference>
<name>A0A4D7JGJ7_9BACT</name>
<gene>
    <name evidence="1" type="ORF">DCC35_05415</name>
</gene>